<feature type="transmembrane region" description="Helical" evidence="12">
    <location>
        <begin position="382"/>
        <end position="404"/>
    </location>
</feature>
<evidence type="ECO:0000256" key="11">
    <source>
        <dbReference type="ARBA" id="ARBA00023264"/>
    </source>
</evidence>
<keyword evidence="6 12" id="KW-0256">Endoplasmic reticulum</keyword>
<evidence type="ECO:0000256" key="2">
    <source>
        <dbReference type="ARBA" id="ARBA00005189"/>
    </source>
</evidence>
<feature type="transmembrane region" description="Helical" evidence="12">
    <location>
        <begin position="416"/>
        <end position="433"/>
    </location>
</feature>
<keyword evidence="4 12" id="KW-0808">Transferase</keyword>
<accession>K8EMM9</accession>
<evidence type="ECO:0000256" key="9">
    <source>
        <dbReference type="ARBA" id="ARBA00023136"/>
    </source>
</evidence>
<keyword evidence="3 12" id="KW-0444">Lipid biosynthesis</keyword>
<evidence type="ECO:0000256" key="13">
    <source>
        <dbReference type="SAM" id="MobiDB-lite"/>
    </source>
</evidence>
<organism evidence="14 15">
    <name type="scientific">Bathycoccus prasinos</name>
    <dbReference type="NCBI Taxonomy" id="41875"/>
    <lineage>
        <taxon>Eukaryota</taxon>
        <taxon>Viridiplantae</taxon>
        <taxon>Chlorophyta</taxon>
        <taxon>Mamiellophyceae</taxon>
        <taxon>Mamiellales</taxon>
        <taxon>Bathycoccaceae</taxon>
        <taxon>Bathycoccus</taxon>
    </lineage>
</organism>
<evidence type="ECO:0000256" key="3">
    <source>
        <dbReference type="ARBA" id="ARBA00022516"/>
    </source>
</evidence>
<evidence type="ECO:0000256" key="7">
    <source>
        <dbReference type="ARBA" id="ARBA00022989"/>
    </source>
</evidence>
<evidence type="ECO:0000313" key="15">
    <source>
        <dbReference type="Proteomes" id="UP000198341"/>
    </source>
</evidence>
<dbReference type="GO" id="GO:0106245">
    <property type="term" value="F:L-serine-phosphatidylethanolamine phosphatidyltransferase activity"/>
    <property type="evidence" value="ECO:0007669"/>
    <property type="project" value="InterPro"/>
</dbReference>
<feature type="compositionally biased region" description="Basic and acidic residues" evidence="13">
    <location>
        <begin position="321"/>
        <end position="332"/>
    </location>
</feature>
<keyword evidence="10 12" id="KW-0594">Phospholipid biosynthesis</keyword>
<protein>
    <recommendedName>
        <fullName evidence="12">CDP-diacylglycerol--serine O-phosphatidyltransferase</fullName>
        <ecNumber evidence="12">2.7.8.8</ecNumber>
    </recommendedName>
    <alternativeName>
        <fullName evidence="12">Phosphatidylserine synthase</fullName>
    </alternativeName>
</protein>
<keyword evidence="8 12" id="KW-0443">Lipid metabolism</keyword>
<dbReference type="UniPathway" id="UPA00558">
    <property type="reaction ID" value="UER00615"/>
</dbReference>
<feature type="transmembrane region" description="Helical" evidence="12">
    <location>
        <begin position="17"/>
        <end position="33"/>
    </location>
</feature>
<evidence type="ECO:0000256" key="12">
    <source>
        <dbReference type="RuleBase" id="RU368094"/>
    </source>
</evidence>
<sequence>MDANGVSVRNNTNNRKSLSFLFVYVLVLAYQALNDDIGQRNIRGNDVSETRTASSSSSTKKGLFFAYVSYLVYSFLQGEDTHMFRPHPGVWRCVHGSFVLYLLFLVFLVFQETKEQARARVFAFWDSNLMFAGEDDEKMFPYEERTYATDCRVFTPEQCNLASFGSCFQNVKNTILDEFFLAHVLGWFGKALAIRDWHLLWAYSILFELMEVTFRHWLKNFDECWWDSWVLDVLVCNFGGMWVGMRATKYFATTNVGRGSYSGSSREESSEGVEDHGFTERVIDDFEESSSSEEDEYDEDGQEGEDDENEMKNKPAAAARSSERTKDESDGKKNRHHRRRPSSNFVRVARKSIENYILPEKGHNWYRYEWQPFKTPGRFIQCVFLIGMCLSFELNAFFLKFIYGIPPPHILNTLRLVLWFAQANIAIREYYVFITDERGIWKAQLGANAWLAIAAMAMEFLVILKHGDGLFTAKWPKAVVRCWLAVSAVIVGGLIVWQFKKEKERRVMTKTKYKNKKNI</sequence>
<comment type="caution">
    <text evidence="12">Lacks conserved residue(s) required for the propagation of feature annotation.</text>
</comment>
<dbReference type="AlphaFoldDB" id="K8EMM9"/>
<dbReference type="EC" id="2.7.8.8" evidence="12"/>
<evidence type="ECO:0000256" key="8">
    <source>
        <dbReference type="ARBA" id="ARBA00023098"/>
    </source>
</evidence>
<dbReference type="KEGG" id="bpg:Bathy13g02220"/>
<feature type="transmembrane region" description="Helical" evidence="12">
    <location>
        <begin position="445"/>
        <end position="466"/>
    </location>
</feature>
<dbReference type="STRING" id="41875.K8EMM9"/>
<evidence type="ECO:0000256" key="1">
    <source>
        <dbReference type="ARBA" id="ARBA00004477"/>
    </source>
</evidence>
<dbReference type="PANTHER" id="PTHR15362:SF7">
    <property type="entry name" value="PHOSPHATIDYLSERINE SYNTHASE 2"/>
    <property type="match status" value="1"/>
</dbReference>
<dbReference type="Pfam" id="PF03034">
    <property type="entry name" value="PSS"/>
    <property type="match status" value="2"/>
</dbReference>
<dbReference type="GO" id="GO:0003882">
    <property type="term" value="F:CDP-diacylglycerol-serine O-phosphatidyltransferase activity"/>
    <property type="evidence" value="ECO:0007669"/>
    <property type="project" value="UniProtKB-UniRule"/>
</dbReference>
<dbReference type="InterPro" id="IPR004277">
    <property type="entry name" value="PSS"/>
</dbReference>
<reference evidence="14 15" key="1">
    <citation type="submission" date="2011-10" db="EMBL/GenBank/DDBJ databases">
        <authorList>
            <person name="Genoscope - CEA"/>
        </authorList>
    </citation>
    <scope>NUCLEOTIDE SEQUENCE [LARGE SCALE GENOMIC DNA]</scope>
    <source>
        <strain evidence="14 15">RCC 1105</strain>
    </source>
</reference>
<evidence type="ECO:0000313" key="14">
    <source>
        <dbReference type="EMBL" id="CCO19301.1"/>
    </source>
</evidence>
<comment type="subcellular location">
    <subcellularLocation>
        <location evidence="1 12">Endoplasmic reticulum membrane</location>
        <topology evidence="1 12">Multi-pass membrane protein</topology>
    </subcellularLocation>
</comment>
<dbReference type="PANTHER" id="PTHR15362">
    <property type="entry name" value="PHOSPHATIDYLINOSITOL SYNTHASE"/>
    <property type="match status" value="1"/>
</dbReference>
<keyword evidence="7 12" id="KW-1133">Transmembrane helix</keyword>
<dbReference type="GeneID" id="19012174"/>
<comment type="catalytic activity">
    <reaction evidence="12">
        <text>a CDP-1,2-diacyl-sn-glycerol + L-serine = a 1,2-diacyl-sn-glycero-3-phospho-L-serine + CMP + H(+)</text>
        <dbReference type="Rhea" id="RHEA:16913"/>
        <dbReference type="ChEBI" id="CHEBI:15378"/>
        <dbReference type="ChEBI" id="CHEBI:33384"/>
        <dbReference type="ChEBI" id="CHEBI:57262"/>
        <dbReference type="ChEBI" id="CHEBI:58332"/>
        <dbReference type="ChEBI" id="CHEBI:60377"/>
        <dbReference type="EC" id="2.7.8.8"/>
    </reaction>
</comment>
<gene>
    <name evidence="14" type="ordered locus">Bathy13g02220</name>
</gene>
<keyword evidence="5 12" id="KW-0812">Transmembrane</keyword>
<dbReference type="eggNOG" id="KOG2735">
    <property type="taxonomic scope" value="Eukaryota"/>
</dbReference>
<comment type="function">
    <text evidence="12">Catalyzes a base-exchange reaction in which the polar head group of phosphatidylethanolamine (PE) is replaced by L-serine.</text>
</comment>
<feature type="transmembrane region" description="Helical" evidence="12">
    <location>
        <begin position="478"/>
        <end position="499"/>
    </location>
</feature>
<keyword evidence="9 12" id="KW-0472">Membrane</keyword>
<evidence type="ECO:0000256" key="10">
    <source>
        <dbReference type="ARBA" id="ARBA00023209"/>
    </source>
</evidence>
<evidence type="ECO:0000256" key="4">
    <source>
        <dbReference type="ARBA" id="ARBA00022679"/>
    </source>
</evidence>
<feature type="transmembrane region" description="Helical" evidence="12">
    <location>
        <begin position="89"/>
        <end position="110"/>
    </location>
</feature>
<dbReference type="Proteomes" id="UP000198341">
    <property type="component" value="Chromosome 13"/>
</dbReference>
<evidence type="ECO:0000256" key="5">
    <source>
        <dbReference type="ARBA" id="ARBA00022692"/>
    </source>
</evidence>
<dbReference type="GO" id="GO:0006659">
    <property type="term" value="P:phosphatidylserine biosynthetic process"/>
    <property type="evidence" value="ECO:0007669"/>
    <property type="project" value="UniProtKB-UniRule"/>
</dbReference>
<keyword evidence="11 12" id="KW-1208">Phospholipid metabolism</keyword>
<comment type="pathway">
    <text evidence="12">Phospholipid metabolism; phosphatidylethanolamine biosynthesis; phosphatidylethanolamine from CDP-diacylglycerol: step 1/2.</text>
</comment>
<dbReference type="RefSeq" id="XP_007509498.1">
    <property type="nucleotide sequence ID" value="XM_007509436.1"/>
</dbReference>
<dbReference type="EMBL" id="FO082266">
    <property type="protein sequence ID" value="CCO19301.1"/>
    <property type="molecule type" value="Genomic_DNA"/>
</dbReference>
<feature type="region of interest" description="Disordered" evidence="13">
    <location>
        <begin position="287"/>
        <end position="343"/>
    </location>
</feature>
<comment type="similarity">
    <text evidence="12">Belongs to the CDP-alcohol phosphatidyltransferase class-I family.</text>
</comment>
<keyword evidence="15" id="KW-1185">Reference proteome</keyword>
<proteinExistence type="inferred from homology"/>
<evidence type="ECO:0000256" key="6">
    <source>
        <dbReference type="ARBA" id="ARBA00022824"/>
    </source>
</evidence>
<dbReference type="OrthoDB" id="10265393at2759"/>
<name>K8EMM9_9CHLO</name>
<dbReference type="GO" id="GO:0006646">
    <property type="term" value="P:phosphatidylethanolamine biosynthetic process"/>
    <property type="evidence" value="ECO:0007669"/>
    <property type="project" value="UniProtKB-UniPathway"/>
</dbReference>
<comment type="pathway">
    <text evidence="2">Lipid metabolism.</text>
</comment>
<feature type="compositionally biased region" description="Acidic residues" evidence="13">
    <location>
        <begin position="287"/>
        <end position="309"/>
    </location>
</feature>
<dbReference type="GO" id="GO:0005789">
    <property type="term" value="C:endoplasmic reticulum membrane"/>
    <property type="evidence" value="ECO:0007669"/>
    <property type="project" value="UniProtKB-SubCell"/>
</dbReference>